<gene>
    <name evidence="2" type="ORF">R4064_10185</name>
</gene>
<proteinExistence type="predicted"/>
<dbReference type="EMBL" id="JAWLUK010000021">
    <property type="protein sequence ID" value="MDV7177988.1"/>
    <property type="molecule type" value="Genomic_DNA"/>
</dbReference>
<evidence type="ECO:0000256" key="1">
    <source>
        <dbReference type="SAM" id="MobiDB-lite"/>
    </source>
</evidence>
<comment type="caution">
    <text evidence="2">The sequence shown here is derived from an EMBL/GenBank/DDBJ whole genome shotgun (WGS) entry which is preliminary data.</text>
</comment>
<dbReference type="RefSeq" id="WP_282963502.1">
    <property type="nucleotide sequence ID" value="NZ_CP125290.1"/>
</dbReference>
<name>A0AAP5WEQ8_9MICC</name>
<dbReference type="Proteomes" id="UP001185728">
    <property type="component" value="Unassembled WGS sequence"/>
</dbReference>
<accession>A0AAP5WEQ8</accession>
<feature type="region of interest" description="Disordered" evidence="1">
    <location>
        <begin position="35"/>
        <end position="56"/>
    </location>
</feature>
<evidence type="ECO:0000313" key="2">
    <source>
        <dbReference type="EMBL" id="MDV7177988.1"/>
    </source>
</evidence>
<organism evidence="2 3">
    <name type="scientific">Micrococcus yunnanensis</name>
    <dbReference type="NCBI Taxonomy" id="566027"/>
    <lineage>
        <taxon>Bacteria</taxon>
        <taxon>Bacillati</taxon>
        <taxon>Actinomycetota</taxon>
        <taxon>Actinomycetes</taxon>
        <taxon>Micrococcales</taxon>
        <taxon>Micrococcaceae</taxon>
        <taxon>Micrococcus</taxon>
    </lineage>
</organism>
<sequence>MEAELMTLVGAQRLARVSVGEVGVRTVGEGGHLAAQDVEGVDDGTGPRLAQAPPGRGDVEVTALQLVVVRERDLGLGAAGLPLQRRSHRQADVGLVHLELGAEGGTGLTLRAGHEEGSAGQVVLGGPSSGVGG</sequence>
<evidence type="ECO:0000313" key="3">
    <source>
        <dbReference type="Proteomes" id="UP001185728"/>
    </source>
</evidence>
<dbReference type="AlphaFoldDB" id="A0AAP5WEQ8"/>
<reference evidence="2" key="1">
    <citation type="submission" date="2023-10" db="EMBL/GenBank/DDBJ databases">
        <title>Development of a sustainable strategy for remediation of hydrocarbon-contaminated territories based on the waste exchange concept.</title>
        <authorList>
            <person name="Krivoruchko A."/>
        </authorList>
    </citation>
    <scope>NUCLEOTIDE SEQUENCE</scope>
    <source>
        <strain evidence="2">IEGM 1325</strain>
    </source>
</reference>
<protein>
    <submittedName>
        <fullName evidence="2">Uncharacterized protein</fullName>
    </submittedName>
</protein>